<dbReference type="eggNOG" id="KOG0017">
    <property type="taxonomic scope" value="Eukaryota"/>
</dbReference>
<organism evidence="1">
    <name type="scientific">Amphimedon queenslandica</name>
    <name type="common">Sponge</name>
    <dbReference type="NCBI Taxonomy" id="400682"/>
    <lineage>
        <taxon>Eukaryota</taxon>
        <taxon>Metazoa</taxon>
        <taxon>Porifera</taxon>
        <taxon>Demospongiae</taxon>
        <taxon>Heteroscleromorpha</taxon>
        <taxon>Haplosclerida</taxon>
        <taxon>Niphatidae</taxon>
        <taxon>Amphimedon</taxon>
    </lineage>
</organism>
<sequence>MPELLELDCQGYASITVEGLGGIHSPLVPRIGACRARLQVLPDQQLAHYVLCGLQDGFRIGFRRQSILTAASRNLPLAYQQSQVVGEYLQRELAAGRMLGSLPASILDCHPVHVNRVGVVPKGHIPGQWRMITDLSFPEGPSVNDGVDSTLCSLEYTSVNRVAEVIADLGVGMLMAKIDIKSAYRMIPVHPADRPLLGWKWEGQVFVDSALPFCLCSAPKIFTAVANVIEWCFRQTGVRYVDHYLDDYIVLGACGTTECARNLEI</sequence>
<protein>
    <recommendedName>
        <fullName evidence="2">Reverse transcriptase domain-containing protein</fullName>
    </recommendedName>
</protein>
<dbReference type="CDD" id="cd03714">
    <property type="entry name" value="RT_DIRS1"/>
    <property type="match status" value="1"/>
</dbReference>
<name>A0A1X7ST08_AMPQE</name>
<dbReference type="EnsemblMetazoa" id="Aqu2.1.05289_001">
    <property type="protein sequence ID" value="Aqu2.1.05289_001"/>
    <property type="gene ID" value="Aqu2.1.05289"/>
</dbReference>
<dbReference type="SUPFAM" id="SSF56672">
    <property type="entry name" value="DNA/RNA polymerases"/>
    <property type="match status" value="1"/>
</dbReference>
<dbReference type="Gene3D" id="3.30.70.270">
    <property type="match status" value="1"/>
</dbReference>
<dbReference type="PANTHER" id="PTHR33050:SF8">
    <property type="entry name" value="REVERSE TRANSCRIPTASE DOMAIN-CONTAINING PROTEIN"/>
    <property type="match status" value="1"/>
</dbReference>
<dbReference type="STRING" id="400682.A0A1X7ST08"/>
<dbReference type="Gene3D" id="3.10.10.10">
    <property type="entry name" value="HIV Type 1 Reverse Transcriptase, subunit A, domain 1"/>
    <property type="match status" value="1"/>
</dbReference>
<dbReference type="PANTHER" id="PTHR33050">
    <property type="entry name" value="REVERSE TRANSCRIPTASE DOMAIN-CONTAINING PROTEIN"/>
    <property type="match status" value="1"/>
</dbReference>
<dbReference type="InterPro" id="IPR052055">
    <property type="entry name" value="Hepadnavirus_pol/RT"/>
</dbReference>
<evidence type="ECO:0000313" key="1">
    <source>
        <dbReference type="EnsemblMetazoa" id="Aqu2.1.05289_001"/>
    </source>
</evidence>
<dbReference type="OrthoDB" id="10058284at2759"/>
<accession>A0A1X7ST08</accession>
<dbReference type="InterPro" id="IPR043128">
    <property type="entry name" value="Rev_trsase/Diguanyl_cyclase"/>
</dbReference>
<dbReference type="AlphaFoldDB" id="A0A1X7ST08"/>
<dbReference type="InterPro" id="IPR043502">
    <property type="entry name" value="DNA/RNA_pol_sf"/>
</dbReference>
<dbReference type="InParanoid" id="A0A1X7ST08"/>
<reference evidence="1" key="1">
    <citation type="submission" date="2017-05" db="UniProtKB">
        <authorList>
            <consortium name="EnsemblMetazoa"/>
        </authorList>
    </citation>
    <scope>IDENTIFICATION</scope>
</reference>
<proteinExistence type="predicted"/>
<evidence type="ECO:0008006" key="2">
    <source>
        <dbReference type="Google" id="ProtNLM"/>
    </source>
</evidence>